<feature type="domain" description="C2HC zinc finger plants" evidence="2">
    <location>
        <begin position="172"/>
        <end position="216"/>
    </location>
</feature>
<dbReference type="Proteomes" id="UP001162972">
    <property type="component" value="Chromosome 2"/>
</dbReference>
<evidence type="ECO:0000313" key="3">
    <source>
        <dbReference type="EMBL" id="KAJ6404900.1"/>
    </source>
</evidence>
<feature type="region of interest" description="Disordered" evidence="1">
    <location>
        <begin position="1"/>
        <end position="27"/>
    </location>
</feature>
<feature type="compositionally biased region" description="Basic and acidic residues" evidence="1">
    <location>
        <begin position="9"/>
        <end position="27"/>
    </location>
</feature>
<reference evidence="3 4" key="1">
    <citation type="journal article" date="2023" name="Int. J. Mol. Sci.">
        <title>De Novo Assembly and Annotation of 11 Diverse Shrub Willow (Salix) Genomes Reveals Novel Gene Organization in Sex-Linked Regions.</title>
        <authorList>
            <person name="Hyden B."/>
            <person name="Feng K."/>
            <person name="Yates T.B."/>
            <person name="Jawdy S."/>
            <person name="Cereghino C."/>
            <person name="Smart L.B."/>
            <person name="Muchero W."/>
        </authorList>
    </citation>
    <scope>NUCLEOTIDE SEQUENCE [LARGE SCALE GENOMIC DNA]</scope>
    <source>
        <tissue evidence="3">Shoot tip</tissue>
    </source>
</reference>
<evidence type="ECO:0000259" key="2">
    <source>
        <dbReference type="Pfam" id="PF25017"/>
    </source>
</evidence>
<evidence type="ECO:0000313" key="4">
    <source>
        <dbReference type="Proteomes" id="UP001162972"/>
    </source>
</evidence>
<evidence type="ECO:0000256" key="1">
    <source>
        <dbReference type="SAM" id="MobiDB-lite"/>
    </source>
</evidence>
<dbReference type="PANTHER" id="PTHR35513">
    <property type="entry name" value="OS02G0158600 PROTEIN"/>
    <property type="match status" value="1"/>
</dbReference>
<dbReference type="PANTHER" id="PTHR35513:SF1">
    <property type="entry name" value="OS02G0158600 PROTEIN"/>
    <property type="match status" value="1"/>
</dbReference>
<protein>
    <recommendedName>
        <fullName evidence="2">C2HC zinc finger plants domain-containing protein</fullName>
    </recommendedName>
</protein>
<name>A0AAD6JH82_9ROSI</name>
<dbReference type="EMBL" id="JAPFFJ010000017">
    <property type="protein sequence ID" value="KAJ6404900.1"/>
    <property type="molecule type" value="Genomic_DNA"/>
</dbReference>
<comment type="caution">
    <text evidence="3">The sequence shown here is derived from an EMBL/GenBank/DDBJ whole genome shotgun (WGS) entry which is preliminary data.</text>
</comment>
<keyword evidence="4" id="KW-1185">Reference proteome</keyword>
<proteinExistence type="predicted"/>
<dbReference type="Pfam" id="PF25017">
    <property type="entry name" value="zf-C2HC_3"/>
    <property type="match status" value="1"/>
</dbReference>
<dbReference type="AlphaFoldDB" id="A0AAD6JH82"/>
<organism evidence="3 4">
    <name type="scientific">Salix udensis</name>
    <dbReference type="NCBI Taxonomy" id="889485"/>
    <lineage>
        <taxon>Eukaryota</taxon>
        <taxon>Viridiplantae</taxon>
        <taxon>Streptophyta</taxon>
        <taxon>Embryophyta</taxon>
        <taxon>Tracheophyta</taxon>
        <taxon>Spermatophyta</taxon>
        <taxon>Magnoliopsida</taxon>
        <taxon>eudicotyledons</taxon>
        <taxon>Gunneridae</taxon>
        <taxon>Pentapetalae</taxon>
        <taxon>rosids</taxon>
        <taxon>fabids</taxon>
        <taxon>Malpighiales</taxon>
        <taxon>Salicaceae</taxon>
        <taxon>Saliceae</taxon>
        <taxon>Salix</taxon>
    </lineage>
</organism>
<sequence length="217" mass="24287">MSPSSIRAEQIHEKRRERERQEEGDCRLSHRTFTSKNLEKSGEMVGAKEHRTTDTEMSDVMSMQQHQVPNDNNVRELLTLARQLINQGNPSQALQAVVMAMRTKGGDQAVFQSLHRARELYLNRLQESTAADQLASLFAECAIAEAQPLQDEQTPLNVGDQSPSAVPDVNVNSILAETGRAQFMLDAFLDGSSFICLKCGGLVSNYRKDEHYAYWCG</sequence>
<accession>A0AAD6JH82</accession>
<gene>
    <name evidence="3" type="ORF">OIU84_012968</name>
</gene>
<dbReference type="InterPro" id="IPR056971">
    <property type="entry name" value="Znf-C2HC_3"/>
</dbReference>